<dbReference type="InterPro" id="IPR015947">
    <property type="entry name" value="PUA-like_sf"/>
</dbReference>
<dbReference type="InterPro" id="IPR058886">
    <property type="entry name" value="SWIB_eIF2D"/>
</dbReference>
<dbReference type="PANTHER" id="PTHR12217">
    <property type="entry name" value="EUKARYOTIC TRANSLATION INITIATION FACTOR 2D"/>
    <property type="match status" value="1"/>
</dbReference>
<dbReference type="GO" id="GO:0003743">
    <property type="term" value="F:translation initiation factor activity"/>
    <property type="evidence" value="ECO:0007669"/>
    <property type="project" value="InterPro"/>
</dbReference>
<evidence type="ECO:0000259" key="2">
    <source>
        <dbReference type="PROSITE" id="PS50296"/>
    </source>
</evidence>
<dbReference type="InterPro" id="IPR039759">
    <property type="entry name" value="eIF2D_SUI1"/>
</dbReference>
<evidence type="ECO:0000256" key="1">
    <source>
        <dbReference type="SAM" id="MobiDB-lite"/>
    </source>
</evidence>
<reference evidence="3" key="1">
    <citation type="submission" date="2021-03" db="EMBL/GenBank/DDBJ databases">
        <title>Comparative genomics and phylogenomic investigation of the class Geoglossomycetes provide insights into ecological specialization and systematics.</title>
        <authorList>
            <person name="Melie T."/>
            <person name="Pirro S."/>
            <person name="Miller A.N."/>
            <person name="Quandt A."/>
        </authorList>
    </citation>
    <scope>NUCLEOTIDE SEQUENCE</scope>
    <source>
        <strain evidence="3">GBOQ0MN5Z8</strain>
    </source>
</reference>
<dbReference type="InterPro" id="IPR039757">
    <property type="entry name" value="EIF2D"/>
</dbReference>
<dbReference type="GO" id="GO:0001731">
    <property type="term" value="P:formation of translation preinitiation complex"/>
    <property type="evidence" value="ECO:0007669"/>
    <property type="project" value="InterPro"/>
</dbReference>
<dbReference type="InterPro" id="IPR001950">
    <property type="entry name" value="SUI1"/>
</dbReference>
<evidence type="ECO:0000313" key="4">
    <source>
        <dbReference type="Proteomes" id="UP000698800"/>
    </source>
</evidence>
<dbReference type="InterPro" id="IPR041366">
    <property type="entry name" value="Pre-PUA"/>
</dbReference>
<keyword evidence="4" id="KW-1185">Reference proteome</keyword>
<comment type="caution">
    <text evidence="3">The sequence shown here is derived from an EMBL/GenBank/DDBJ whole genome shotgun (WGS) entry which is preliminary data.</text>
</comment>
<dbReference type="PROSITE" id="PS50890">
    <property type="entry name" value="PUA"/>
    <property type="match status" value="1"/>
</dbReference>
<dbReference type="SUPFAM" id="SSF88697">
    <property type="entry name" value="PUA domain-like"/>
    <property type="match status" value="1"/>
</dbReference>
<dbReference type="Proteomes" id="UP000698800">
    <property type="component" value="Unassembled WGS sequence"/>
</dbReference>
<dbReference type="OrthoDB" id="199771at2759"/>
<dbReference type="Gene3D" id="3.30.780.10">
    <property type="entry name" value="SUI1-like domain"/>
    <property type="match status" value="1"/>
</dbReference>
<feature type="compositionally biased region" description="Acidic residues" evidence="1">
    <location>
        <begin position="237"/>
        <end position="248"/>
    </location>
</feature>
<dbReference type="SUPFAM" id="SSF55159">
    <property type="entry name" value="eIF1-like"/>
    <property type="match status" value="1"/>
</dbReference>
<dbReference type="InterPro" id="IPR057429">
    <property type="entry name" value="WH_eIF2D"/>
</dbReference>
<protein>
    <recommendedName>
        <fullName evidence="2">SUI1 domain-containing protein</fullName>
    </recommendedName>
</protein>
<evidence type="ECO:0000313" key="3">
    <source>
        <dbReference type="EMBL" id="KAH0541859.1"/>
    </source>
</evidence>
<dbReference type="Pfam" id="PF25304">
    <property type="entry name" value="WHD_eIF2D"/>
    <property type="match status" value="1"/>
</dbReference>
<dbReference type="Pfam" id="PF26292">
    <property type="entry name" value="PUA_elF2D"/>
    <property type="match status" value="1"/>
</dbReference>
<sequence>MFKKKPNFKPLSPLRSSDRRKLAEQIISDFRLKISNETEPQTELAALRNSLLPDSSLTARFTTTAGPDLKIVSGTIYVGAHPGDEQRILWVRMEERMFPTVYTLWHNPGLVPLLHTPEPVLQKLRNGADLMTPGLARGPPFPTAAIRGSVVAIASLETPSVPMVVGVCEINVSELKAVAGEKGRAVRGMHWEGDELWAWSSGGKGGGVRPTALEGWDTKNGVWMRDLETEIKQLGVDDADIEETEDDGGVPLGEVKGNKPGYNEFSEGEDVPPSKDSQVENKELSTKEVDEAFKRAFLFGLHQHLTVNGADPGNGLDFPLTSSFVIASLVLPFLPTFTPAQTSSLQLKKTSWKNAKKFLKALDKEGLIKTKDRSGGEIVVLDIDWNESAIADFVPYQLPTKDRGNSGGRAGTERISALGSAGQELRRIGLFKPKEKLAPLFKAAEADPKSLYLASEIRPIITAYIESESLVSTTNKRLVAVNPVLANTVFSSDSSTDREVIAKGTVPRDRVIDRVLENCSPFWALLRSNETKDDVKPKAGRAPNIQILLETRSGNKTVTKVSGVETYLVNPSSLAAELQKTCASSTSVGQLVGSSPKNPVMEVMVQGPQTQAVIKALEKNGVNRQWIDVVDKTKGKKR</sequence>
<dbReference type="Pfam" id="PF26291">
    <property type="entry name" value="SWIB_eIF2D"/>
    <property type="match status" value="1"/>
</dbReference>
<dbReference type="PANTHER" id="PTHR12217:SF4">
    <property type="entry name" value="EUKARYOTIC TRANSLATION INITIATION FACTOR 2D"/>
    <property type="match status" value="1"/>
</dbReference>
<dbReference type="SUPFAM" id="SSF47592">
    <property type="entry name" value="SWIB/MDM2 domain"/>
    <property type="match status" value="1"/>
</dbReference>
<dbReference type="InterPro" id="IPR036877">
    <property type="entry name" value="SUI1_dom_sf"/>
</dbReference>
<dbReference type="InterPro" id="IPR048248">
    <property type="entry name" value="PUA_eIF2d-like"/>
</dbReference>
<dbReference type="AlphaFoldDB" id="A0A9P8I755"/>
<dbReference type="Pfam" id="PF17832">
    <property type="entry name" value="Pre-PUA"/>
    <property type="match status" value="1"/>
</dbReference>
<dbReference type="CDD" id="cd11608">
    <property type="entry name" value="eIF2D_C"/>
    <property type="match status" value="1"/>
</dbReference>
<dbReference type="EMBL" id="JAGHQL010000066">
    <property type="protein sequence ID" value="KAH0541859.1"/>
    <property type="molecule type" value="Genomic_DNA"/>
</dbReference>
<proteinExistence type="predicted"/>
<dbReference type="FunFam" id="3.30.780.10:FF:000008">
    <property type="entry name" value="eukaryotic translation initiation factor 2D"/>
    <property type="match status" value="1"/>
</dbReference>
<feature type="region of interest" description="Disordered" evidence="1">
    <location>
        <begin position="236"/>
        <end position="282"/>
    </location>
</feature>
<dbReference type="CDD" id="cd21156">
    <property type="entry name" value="PUA_eIF2d-like"/>
    <property type="match status" value="1"/>
</dbReference>
<organism evidence="3 4">
    <name type="scientific">Glutinoglossum americanum</name>
    <dbReference type="NCBI Taxonomy" id="1670608"/>
    <lineage>
        <taxon>Eukaryota</taxon>
        <taxon>Fungi</taxon>
        <taxon>Dikarya</taxon>
        <taxon>Ascomycota</taxon>
        <taxon>Pezizomycotina</taxon>
        <taxon>Geoglossomycetes</taxon>
        <taxon>Geoglossales</taxon>
        <taxon>Geoglossaceae</taxon>
        <taxon>Glutinoglossum</taxon>
    </lineage>
</organism>
<dbReference type="Gene3D" id="3.10.400.20">
    <property type="match status" value="1"/>
</dbReference>
<name>A0A9P8I755_9PEZI</name>
<gene>
    <name evidence="3" type="ORF">FGG08_003664</name>
</gene>
<accession>A0A9P8I755</accession>
<feature type="domain" description="SUI1" evidence="2">
    <location>
        <begin position="545"/>
        <end position="621"/>
    </location>
</feature>
<dbReference type="InterPro" id="IPR036885">
    <property type="entry name" value="SWIB_MDM2_dom_sf"/>
</dbReference>
<dbReference type="Pfam" id="PF01253">
    <property type="entry name" value="SUI1"/>
    <property type="match status" value="1"/>
</dbReference>
<dbReference type="PROSITE" id="PS50296">
    <property type="entry name" value="SUI1"/>
    <property type="match status" value="1"/>
</dbReference>